<organism evidence="1 2">
    <name type="scientific">Candidatus Clostridium eludens</name>
    <dbReference type="NCBI Taxonomy" id="3381663"/>
    <lineage>
        <taxon>Bacteria</taxon>
        <taxon>Bacillati</taxon>
        <taxon>Bacillota</taxon>
        <taxon>Clostridia</taxon>
        <taxon>Eubacteriales</taxon>
        <taxon>Clostridiaceae</taxon>
        <taxon>Clostridium</taxon>
    </lineage>
</organism>
<dbReference type="RefSeq" id="WP_406793552.1">
    <property type="nucleotide sequence ID" value="NZ_JBJHZX010000030.1"/>
</dbReference>
<name>A0ABW8SN17_9CLOT</name>
<gene>
    <name evidence="1" type="ORF">ACJDU8_18040</name>
</gene>
<reference evidence="1 2" key="1">
    <citation type="submission" date="2024-11" db="EMBL/GenBank/DDBJ databases">
        <authorList>
            <person name="Heng Y.C."/>
            <person name="Lim A.C.H."/>
            <person name="Lee J.K.Y."/>
            <person name="Kittelmann S."/>
        </authorList>
    </citation>
    <scope>NUCLEOTIDE SEQUENCE [LARGE SCALE GENOMIC DNA]</scope>
    <source>
        <strain evidence="1 2">WILCCON 0269</strain>
    </source>
</reference>
<protein>
    <submittedName>
        <fullName evidence="1">Uncharacterized protein</fullName>
    </submittedName>
</protein>
<evidence type="ECO:0000313" key="1">
    <source>
        <dbReference type="EMBL" id="MFL0197449.1"/>
    </source>
</evidence>
<comment type="caution">
    <text evidence="1">The sequence shown here is derived from an EMBL/GenBank/DDBJ whole genome shotgun (WGS) entry which is preliminary data.</text>
</comment>
<keyword evidence="2" id="KW-1185">Reference proteome</keyword>
<dbReference type="Proteomes" id="UP001623660">
    <property type="component" value="Unassembled WGS sequence"/>
</dbReference>
<accession>A0ABW8SN17</accession>
<dbReference type="EMBL" id="JBJHZX010000030">
    <property type="protein sequence ID" value="MFL0197449.1"/>
    <property type="molecule type" value="Genomic_DNA"/>
</dbReference>
<proteinExistence type="predicted"/>
<sequence>MKLDVRYVLTIKEEKEEYNYGQLIVVEDILYFSEKCIKNDKIMQFFIVNQVILRFKGSLLMGNTFLHLNLRITYPGA</sequence>
<evidence type="ECO:0000313" key="2">
    <source>
        <dbReference type="Proteomes" id="UP001623660"/>
    </source>
</evidence>